<comment type="caution">
    <text evidence="7">The sequence shown here is derived from an EMBL/GenBank/DDBJ whole genome shotgun (WGS) entry which is preliminary data.</text>
</comment>
<evidence type="ECO:0000256" key="4">
    <source>
        <dbReference type="ARBA" id="ARBA00022989"/>
    </source>
</evidence>
<dbReference type="RefSeq" id="WP_117003048.1">
    <property type="nucleotide sequence ID" value="NZ_BMJS01000020.1"/>
</dbReference>
<feature type="transmembrane region" description="Helical" evidence="6">
    <location>
        <begin position="80"/>
        <end position="99"/>
    </location>
</feature>
<feature type="transmembrane region" description="Helical" evidence="6">
    <location>
        <begin position="193"/>
        <end position="213"/>
    </location>
</feature>
<dbReference type="Proteomes" id="UP000636949">
    <property type="component" value="Unassembled WGS sequence"/>
</dbReference>
<dbReference type="PANTHER" id="PTHR31885:SF6">
    <property type="entry name" value="GH04784P"/>
    <property type="match status" value="1"/>
</dbReference>
<keyword evidence="5 6" id="KW-0472">Membrane</keyword>
<name>A0A8J2Z5D1_9GAMM</name>
<feature type="transmembrane region" description="Helical" evidence="6">
    <location>
        <begin position="41"/>
        <end position="68"/>
    </location>
</feature>
<evidence type="ECO:0000256" key="6">
    <source>
        <dbReference type="SAM" id="Phobius"/>
    </source>
</evidence>
<dbReference type="EMBL" id="BMJS01000020">
    <property type="protein sequence ID" value="GGG00831.1"/>
    <property type="molecule type" value="Genomic_DNA"/>
</dbReference>
<feature type="transmembrane region" description="Helical" evidence="6">
    <location>
        <begin position="135"/>
        <end position="156"/>
    </location>
</feature>
<dbReference type="AlphaFoldDB" id="A0A8J2Z5D1"/>
<dbReference type="GO" id="GO:0016787">
    <property type="term" value="F:hydrolase activity"/>
    <property type="evidence" value="ECO:0007669"/>
    <property type="project" value="TreeGrafter"/>
</dbReference>
<keyword evidence="8" id="KW-1185">Reference proteome</keyword>
<proteinExistence type="inferred from homology"/>
<keyword evidence="4 6" id="KW-1133">Transmembrane helix</keyword>
<reference evidence="7" key="2">
    <citation type="submission" date="2020-09" db="EMBL/GenBank/DDBJ databases">
        <authorList>
            <person name="Sun Q."/>
            <person name="Zhou Y."/>
        </authorList>
    </citation>
    <scope>NUCLEOTIDE SEQUENCE</scope>
    <source>
        <strain evidence="7">CGMCC 1.15758</strain>
    </source>
</reference>
<evidence type="ECO:0000256" key="1">
    <source>
        <dbReference type="ARBA" id="ARBA00004141"/>
    </source>
</evidence>
<evidence type="ECO:0000313" key="7">
    <source>
        <dbReference type="EMBL" id="GGG00831.1"/>
    </source>
</evidence>
<evidence type="ECO:0000313" key="8">
    <source>
        <dbReference type="Proteomes" id="UP000636949"/>
    </source>
</evidence>
<organism evidence="7 8">
    <name type="scientific">Cysteiniphilum litorale</name>
    <dbReference type="NCBI Taxonomy" id="2056700"/>
    <lineage>
        <taxon>Bacteria</taxon>
        <taxon>Pseudomonadati</taxon>
        <taxon>Pseudomonadota</taxon>
        <taxon>Gammaproteobacteria</taxon>
        <taxon>Thiotrichales</taxon>
        <taxon>Fastidiosibacteraceae</taxon>
        <taxon>Cysteiniphilum</taxon>
    </lineage>
</organism>
<dbReference type="GO" id="GO:0016020">
    <property type="term" value="C:membrane"/>
    <property type="evidence" value="ECO:0007669"/>
    <property type="project" value="UniProtKB-SubCell"/>
</dbReference>
<dbReference type="Pfam" id="PF07947">
    <property type="entry name" value="YhhN"/>
    <property type="match status" value="1"/>
</dbReference>
<evidence type="ECO:0000256" key="5">
    <source>
        <dbReference type="ARBA" id="ARBA00023136"/>
    </source>
</evidence>
<accession>A0A8J2Z5D1</accession>
<reference evidence="7" key="1">
    <citation type="journal article" date="2014" name="Int. J. Syst. Evol. Microbiol.">
        <title>Complete genome sequence of Corynebacterium casei LMG S-19264T (=DSM 44701T), isolated from a smear-ripened cheese.</title>
        <authorList>
            <consortium name="US DOE Joint Genome Institute (JGI-PGF)"/>
            <person name="Walter F."/>
            <person name="Albersmeier A."/>
            <person name="Kalinowski J."/>
            <person name="Ruckert C."/>
        </authorList>
    </citation>
    <scope>NUCLEOTIDE SEQUENCE</scope>
    <source>
        <strain evidence="7">CGMCC 1.15758</strain>
    </source>
</reference>
<dbReference type="OrthoDB" id="5592477at2"/>
<sequence length="214" mass="24047">MLGIIGLTLLIALCASIHIIDKYRTMSVLSYVFKPLTTLLILLYAFCFSAETNMFVVLILLGLMLSLIGDVFLLSTKEKYFTGGLASFLLAHIAYIMAFSLRLTLFHWWVIAVMLLYAVVFYLKLHPKLGSDRIAVAVYIVIIVVMGAVAVNVYLADKSLPSLYMMLGALCFMFSDSVLAWDKFKRKLKQEPSLVMISYYLAQYLIASAAIAFY</sequence>
<feature type="transmembrane region" description="Helical" evidence="6">
    <location>
        <begin position="105"/>
        <end position="123"/>
    </location>
</feature>
<comment type="subcellular location">
    <subcellularLocation>
        <location evidence="1">Membrane</location>
        <topology evidence="1">Multi-pass membrane protein</topology>
    </subcellularLocation>
</comment>
<gene>
    <name evidence="7" type="ORF">GCM10010995_17770</name>
</gene>
<feature type="transmembrane region" description="Helical" evidence="6">
    <location>
        <begin position="162"/>
        <end position="181"/>
    </location>
</feature>
<evidence type="ECO:0000256" key="3">
    <source>
        <dbReference type="ARBA" id="ARBA00022692"/>
    </source>
</evidence>
<keyword evidence="3 6" id="KW-0812">Transmembrane</keyword>
<comment type="similarity">
    <text evidence="2">Belongs to the TMEM86 family.</text>
</comment>
<evidence type="ECO:0000256" key="2">
    <source>
        <dbReference type="ARBA" id="ARBA00007375"/>
    </source>
</evidence>
<protein>
    <submittedName>
        <fullName evidence="7">Lysoplasmalogenase</fullName>
    </submittedName>
</protein>
<dbReference type="PANTHER" id="PTHR31885">
    <property type="entry name" value="GH04784P"/>
    <property type="match status" value="1"/>
</dbReference>
<dbReference type="InterPro" id="IPR012506">
    <property type="entry name" value="TMEM86B-like"/>
</dbReference>